<evidence type="ECO:0000313" key="2">
    <source>
        <dbReference type="EMBL" id="ETW95695.1"/>
    </source>
</evidence>
<evidence type="ECO:0000313" key="3">
    <source>
        <dbReference type="Proteomes" id="UP000019141"/>
    </source>
</evidence>
<organism evidence="2 3">
    <name type="scientific">Entotheonella factor</name>
    <dbReference type="NCBI Taxonomy" id="1429438"/>
    <lineage>
        <taxon>Bacteria</taxon>
        <taxon>Pseudomonadati</taxon>
        <taxon>Nitrospinota/Tectimicrobiota group</taxon>
        <taxon>Candidatus Tectimicrobiota</taxon>
        <taxon>Candidatus Entotheonellia</taxon>
        <taxon>Candidatus Entotheonellales</taxon>
        <taxon>Candidatus Entotheonellaceae</taxon>
        <taxon>Candidatus Entotheonella</taxon>
    </lineage>
</organism>
<gene>
    <name evidence="2" type="ORF">ETSY1_29550</name>
</gene>
<feature type="chain" id="PRO_5004844496" evidence="1">
    <location>
        <begin position="27"/>
        <end position="170"/>
    </location>
</feature>
<reference evidence="2 3" key="1">
    <citation type="journal article" date="2014" name="Nature">
        <title>An environmental bacterial taxon with a large and distinct metabolic repertoire.</title>
        <authorList>
            <person name="Wilson M.C."/>
            <person name="Mori T."/>
            <person name="Ruckert C."/>
            <person name="Uria A.R."/>
            <person name="Helf M.J."/>
            <person name="Takada K."/>
            <person name="Gernert C."/>
            <person name="Steffens U.A."/>
            <person name="Heycke N."/>
            <person name="Schmitt S."/>
            <person name="Rinke C."/>
            <person name="Helfrich E.J."/>
            <person name="Brachmann A.O."/>
            <person name="Gurgui C."/>
            <person name="Wakimoto T."/>
            <person name="Kracht M."/>
            <person name="Crusemann M."/>
            <person name="Hentschel U."/>
            <person name="Abe I."/>
            <person name="Matsunaga S."/>
            <person name="Kalinowski J."/>
            <person name="Takeyama H."/>
            <person name="Piel J."/>
        </authorList>
    </citation>
    <scope>NUCLEOTIDE SEQUENCE [LARGE SCALE GENOMIC DNA]</scope>
    <source>
        <strain evidence="3">TSY1</strain>
    </source>
</reference>
<name>W4LD97_ENTF1</name>
<feature type="signal peptide" evidence="1">
    <location>
        <begin position="1"/>
        <end position="26"/>
    </location>
</feature>
<dbReference type="AlphaFoldDB" id="W4LD97"/>
<dbReference type="PROSITE" id="PS51257">
    <property type="entry name" value="PROKAR_LIPOPROTEIN"/>
    <property type="match status" value="1"/>
</dbReference>
<dbReference type="HOGENOM" id="CLU_1567823_0_0_7"/>
<dbReference type="Proteomes" id="UP000019141">
    <property type="component" value="Unassembled WGS sequence"/>
</dbReference>
<protein>
    <submittedName>
        <fullName evidence="2">Uncharacterized protein</fullName>
    </submittedName>
</protein>
<proteinExistence type="predicted"/>
<evidence type="ECO:0000256" key="1">
    <source>
        <dbReference type="SAM" id="SignalP"/>
    </source>
</evidence>
<keyword evidence="3" id="KW-1185">Reference proteome</keyword>
<accession>W4LD97</accession>
<dbReference type="EMBL" id="AZHW01000884">
    <property type="protein sequence ID" value="ETW95695.1"/>
    <property type="molecule type" value="Genomic_DNA"/>
</dbReference>
<comment type="caution">
    <text evidence="2">The sequence shown here is derived from an EMBL/GenBank/DDBJ whole genome shotgun (WGS) entry which is preliminary data.</text>
</comment>
<sequence length="170" mass="19126">MRRFLGTPMPLIIVWLLLISCGLAQAEETAVDELFEPETASDYDQALLRFNNNIKSYPSFEAFKTEVLNKLPTGSPGTCFELTGGAWNPLTITKVKFEGLPGQGWQKTSGRGWRLTGKDRKFIEYRVNLKASLLSRIEGVKPRFFLGVRSEFANFNCECQGVIINTRGQI</sequence>
<keyword evidence="1" id="KW-0732">Signal</keyword>